<proteinExistence type="predicted"/>
<gene>
    <name evidence="2" type="ORF">ROZALSC1DRAFT_25635</name>
</gene>
<feature type="region of interest" description="Disordered" evidence="1">
    <location>
        <begin position="1"/>
        <end position="36"/>
    </location>
</feature>
<evidence type="ECO:0000313" key="3">
    <source>
        <dbReference type="Proteomes" id="UP000281549"/>
    </source>
</evidence>
<name>A0A4P9YAA7_ROZAC</name>
<dbReference type="EMBL" id="ML006952">
    <property type="protein sequence ID" value="RKP16126.1"/>
    <property type="molecule type" value="Genomic_DNA"/>
</dbReference>
<accession>A0A4P9YAA7</accession>
<dbReference type="Proteomes" id="UP000281549">
    <property type="component" value="Unassembled WGS sequence"/>
</dbReference>
<reference evidence="3" key="1">
    <citation type="journal article" date="2018" name="Nat. Microbiol.">
        <title>Leveraging single-cell genomics to expand the fungal tree of life.</title>
        <authorList>
            <person name="Ahrendt S.R."/>
            <person name="Quandt C.A."/>
            <person name="Ciobanu D."/>
            <person name="Clum A."/>
            <person name="Salamov A."/>
            <person name="Andreopoulos B."/>
            <person name="Cheng J.F."/>
            <person name="Woyke T."/>
            <person name="Pelin A."/>
            <person name="Henrissat B."/>
            <person name="Reynolds N.K."/>
            <person name="Benny G.L."/>
            <person name="Smith M.E."/>
            <person name="James T.Y."/>
            <person name="Grigoriev I.V."/>
        </authorList>
    </citation>
    <scope>NUCLEOTIDE SEQUENCE [LARGE SCALE GENOMIC DNA]</scope>
    <source>
        <strain evidence="3">CSF55</strain>
    </source>
</reference>
<evidence type="ECO:0000256" key="1">
    <source>
        <dbReference type="SAM" id="MobiDB-lite"/>
    </source>
</evidence>
<organism evidence="2 3">
    <name type="scientific">Rozella allomycis (strain CSF55)</name>
    <dbReference type="NCBI Taxonomy" id="988480"/>
    <lineage>
        <taxon>Eukaryota</taxon>
        <taxon>Fungi</taxon>
        <taxon>Fungi incertae sedis</taxon>
        <taxon>Cryptomycota</taxon>
        <taxon>Cryptomycota incertae sedis</taxon>
        <taxon>Rozella</taxon>
    </lineage>
</organism>
<sequence>MEAKITNAHTVTDDFAAKEAQTPNAENQCQEEDSDEDLEWAPMEADMSKATQGCNMVRVQYQRATILMLHEALQILENSDEYWNGIPALVVAEALRSDTCETIEASTARSFFVGDAQSFDSVIGKLTEHFQCLGAFKGKLQDIQGQSSLTFNEVGTINEDIDDLDW</sequence>
<protein>
    <submittedName>
        <fullName evidence="2">Uncharacterized protein</fullName>
    </submittedName>
</protein>
<dbReference type="AlphaFoldDB" id="A0A4P9YAA7"/>
<evidence type="ECO:0000313" key="2">
    <source>
        <dbReference type="EMBL" id="RKP16126.1"/>
    </source>
</evidence>